<evidence type="ECO:0000256" key="2">
    <source>
        <dbReference type="ARBA" id="ARBA00023002"/>
    </source>
</evidence>
<dbReference type="InterPro" id="IPR016162">
    <property type="entry name" value="Ald_DH_N"/>
</dbReference>
<comment type="caution">
    <text evidence="9">The sequence shown here is derived from an EMBL/GenBank/DDBJ whole genome shotgun (WGS) entry which is preliminary data.</text>
</comment>
<evidence type="ECO:0000256" key="4">
    <source>
        <dbReference type="ARBA" id="ARBA00023053"/>
    </source>
</evidence>
<evidence type="ECO:0000256" key="6">
    <source>
        <dbReference type="ARBA" id="ARBA00047421"/>
    </source>
</evidence>
<dbReference type="GO" id="GO:0019145">
    <property type="term" value="F:aminobutyraldehyde dehydrogenase (NAD+) activity"/>
    <property type="evidence" value="ECO:0007669"/>
    <property type="project" value="UniProtKB-EC"/>
</dbReference>
<sequence length="224" mass="23946">MAIPIPSRQLFINGNWTEPLLKKHIPIINPSTEEIIGDIPAATAEDVDVAVEAARRALTRNKGKDWATASGAVRAKYLRAIAAKRKPELAKLETVDCGKPLKESEADMDDVISCFEYYAELAEGLDAKQKAPISLPLKAFKSHVIKEPIGVVGLIVPWNHPLLMAIWKVAPTLAAGCAAILKPSETCLELGEVCREVDLPVGVLSILPGLGPEAGAPLASHPPC</sequence>
<dbReference type="AlphaFoldDB" id="A0A6A2ZPW4"/>
<keyword evidence="3" id="KW-0520">NAD</keyword>
<keyword evidence="4" id="KW-0915">Sodium</keyword>
<evidence type="ECO:0000256" key="3">
    <source>
        <dbReference type="ARBA" id="ARBA00023027"/>
    </source>
</evidence>
<feature type="domain" description="Aldehyde dehydrogenase" evidence="8">
    <location>
        <begin position="16"/>
        <end position="222"/>
    </location>
</feature>
<comment type="similarity">
    <text evidence="1">Belongs to the aldehyde dehydrogenase family.</text>
</comment>
<dbReference type="EMBL" id="VEPZ02001112">
    <property type="protein sequence ID" value="KAE8694004.1"/>
    <property type="molecule type" value="Genomic_DNA"/>
</dbReference>
<evidence type="ECO:0000256" key="7">
    <source>
        <dbReference type="ARBA" id="ARBA00049215"/>
    </source>
</evidence>
<dbReference type="Pfam" id="PF00171">
    <property type="entry name" value="Aldedh"/>
    <property type="match status" value="1"/>
</dbReference>
<evidence type="ECO:0000256" key="5">
    <source>
        <dbReference type="ARBA" id="ARBA00039138"/>
    </source>
</evidence>
<dbReference type="SUPFAM" id="SSF53720">
    <property type="entry name" value="ALDH-like"/>
    <property type="match status" value="1"/>
</dbReference>
<reference evidence="9" key="1">
    <citation type="submission" date="2019-09" db="EMBL/GenBank/DDBJ databases">
        <title>Draft genome information of white flower Hibiscus syriacus.</title>
        <authorList>
            <person name="Kim Y.-M."/>
        </authorList>
    </citation>
    <scope>NUCLEOTIDE SEQUENCE [LARGE SCALE GENOMIC DNA]</scope>
    <source>
        <strain evidence="9">YM2019G1</strain>
    </source>
</reference>
<gene>
    <name evidence="9" type="ORF">F3Y22_tig00110788pilonHSYRG00257</name>
</gene>
<keyword evidence="2" id="KW-0560">Oxidoreductase</keyword>
<dbReference type="InterPro" id="IPR015590">
    <property type="entry name" value="Aldehyde_DH_dom"/>
</dbReference>
<name>A0A6A2ZPW4_HIBSY</name>
<dbReference type="PANTHER" id="PTHR43860">
    <property type="entry name" value="BETAINE ALDEHYDE DEHYDROGENASE"/>
    <property type="match status" value="1"/>
</dbReference>
<dbReference type="Gene3D" id="3.40.605.10">
    <property type="entry name" value="Aldehyde Dehydrogenase, Chain A, domain 1"/>
    <property type="match status" value="1"/>
</dbReference>
<evidence type="ECO:0000313" key="10">
    <source>
        <dbReference type="Proteomes" id="UP000436088"/>
    </source>
</evidence>
<evidence type="ECO:0000313" key="9">
    <source>
        <dbReference type="EMBL" id="KAE8694004.1"/>
    </source>
</evidence>
<dbReference type="PANTHER" id="PTHR43860:SF2">
    <property type="entry name" value="BETAINE ALDEHYDE DEHYDROGENASE-RELATED"/>
    <property type="match status" value="1"/>
</dbReference>
<protein>
    <recommendedName>
        <fullName evidence="5">aminobutyraldehyde dehydrogenase</fullName>
        <ecNumber evidence="5">1.2.1.19</ecNumber>
    </recommendedName>
</protein>
<dbReference type="EC" id="1.2.1.19" evidence="5"/>
<comment type="catalytic activity">
    <reaction evidence="6">
        <text>3-aminopropanal + NAD(+) + H2O = beta-alanine + NADH + 2 H(+)</text>
        <dbReference type="Rhea" id="RHEA:30695"/>
        <dbReference type="ChEBI" id="CHEBI:15377"/>
        <dbReference type="ChEBI" id="CHEBI:15378"/>
        <dbReference type="ChEBI" id="CHEBI:57540"/>
        <dbReference type="ChEBI" id="CHEBI:57945"/>
        <dbReference type="ChEBI" id="CHEBI:57966"/>
        <dbReference type="ChEBI" id="CHEBI:58374"/>
    </reaction>
    <physiologicalReaction direction="left-to-right" evidence="6">
        <dbReference type="Rhea" id="RHEA:30696"/>
    </physiologicalReaction>
</comment>
<dbReference type="GO" id="GO:0110095">
    <property type="term" value="P:cellular detoxification of aldehyde"/>
    <property type="evidence" value="ECO:0007669"/>
    <property type="project" value="UniProtKB-ARBA"/>
</dbReference>
<keyword evidence="10" id="KW-1185">Reference proteome</keyword>
<dbReference type="FunFam" id="3.40.605.10:FF:000007">
    <property type="entry name" value="NAD/NADP-dependent betaine aldehyde dehydrogenase"/>
    <property type="match status" value="1"/>
</dbReference>
<comment type="catalytic activity">
    <reaction evidence="7">
        <text>4-aminobutanal + NAD(+) + H2O = 4-aminobutanoate + NADH + 2 H(+)</text>
        <dbReference type="Rhea" id="RHEA:19105"/>
        <dbReference type="ChEBI" id="CHEBI:15377"/>
        <dbReference type="ChEBI" id="CHEBI:15378"/>
        <dbReference type="ChEBI" id="CHEBI:57540"/>
        <dbReference type="ChEBI" id="CHEBI:57945"/>
        <dbReference type="ChEBI" id="CHEBI:58264"/>
        <dbReference type="ChEBI" id="CHEBI:59888"/>
        <dbReference type="EC" id="1.2.1.19"/>
    </reaction>
    <physiologicalReaction direction="left-to-right" evidence="7">
        <dbReference type="Rhea" id="RHEA:19106"/>
    </physiologicalReaction>
</comment>
<organism evidence="9 10">
    <name type="scientific">Hibiscus syriacus</name>
    <name type="common">Rose of Sharon</name>
    <dbReference type="NCBI Taxonomy" id="106335"/>
    <lineage>
        <taxon>Eukaryota</taxon>
        <taxon>Viridiplantae</taxon>
        <taxon>Streptophyta</taxon>
        <taxon>Embryophyta</taxon>
        <taxon>Tracheophyta</taxon>
        <taxon>Spermatophyta</taxon>
        <taxon>Magnoliopsida</taxon>
        <taxon>eudicotyledons</taxon>
        <taxon>Gunneridae</taxon>
        <taxon>Pentapetalae</taxon>
        <taxon>rosids</taxon>
        <taxon>malvids</taxon>
        <taxon>Malvales</taxon>
        <taxon>Malvaceae</taxon>
        <taxon>Malvoideae</taxon>
        <taxon>Hibiscus</taxon>
    </lineage>
</organism>
<evidence type="ECO:0000256" key="1">
    <source>
        <dbReference type="ARBA" id="ARBA00009986"/>
    </source>
</evidence>
<accession>A0A6A2ZPW4</accession>
<dbReference type="InterPro" id="IPR016161">
    <property type="entry name" value="Ald_DH/histidinol_DH"/>
</dbReference>
<evidence type="ECO:0000259" key="8">
    <source>
        <dbReference type="Pfam" id="PF00171"/>
    </source>
</evidence>
<proteinExistence type="inferred from homology"/>
<dbReference type="Proteomes" id="UP000436088">
    <property type="component" value="Unassembled WGS sequence"/>
</dbReference>